<keyword evidence="3" id="KW-0949">S-adenosyl-L-methionine</keyword>
<dbReference type="InterPro" id="IPR036390">
    <property type="entry name" value="WH_DNA-bd_sf"/>
</dbReference>
<feature type="domain" description="O-methyltransferase dimerisation" evidence="5">
    <location>
        <begin position="53"/>
        <end position="128"/>
    </location>
</feature>
<proteinExistence type="predicted"/>
<evidence type="ECO:0000313" key="7">
    <source>
        <dbReference type="Proteomes" id="UP000246132"/>
    </source>
</evidence>
<accession>A0A3A8A689</accession>
<dbReference type="InterPro" id="IPR001077">
    <property type="entry name" value="COMT_C"/>
</dbReference>
<keyword evidence="7" id="KW-1185">Reference proteome</keyword>
<dbReference type="PROSITE" id="PS51683">
    <property type="entry name" value="SAM_OMT_II"/>
    <property type="match status" value="1"/>
</dbReference>
<dbReference type="Pfam" id="PF08100">
    <property type="entry name" value="Dimerisation"/>
    <property type="match status" value="1"/>
</dbReference>
<dbReference type="GO" id="GO:0046983">
    <property type="term" value="F:protein dimerization activity"/>
    <property type="evidence" value="ECO:0007669"/>
    <property type="project" value="InterPro"/>
</dbReference>
<evidence type="ECO:0000313" key="6">
    <source>
        <dbReference type="EMBL" id="RKF05376.1"/>
    </source>
</evidence>
<dbReference type="Pfam" id="PF00891">
    <property type="entry name" value="Methyltransf_2"/>
    <property type="match status" value="1"/>
</dbReference>
<dbReference type="PIRSF" id="PIRSF005739">
    <property type="entry name" value="O-mtase"/>
    <property type="match status" value="1"/>
</dbReference>
<dbReference type="InterPro" id="IPR036388">
    <property type="entry name" value="WH-like_DNA-bd_sf"/>
</dbReference>
<dbReference type="EMBL" id="QFWV02000009">
    <property type="protein sequence ID" value="RKF05376.1"/>
    <property type="molecule type" value="Genomic_DNA"/>
</dbReference>
<evidence type="ECO:0000256" key="3">
    <source>
        <dbReference type="ARBA" id="ARBA00022691"/>
    </source>
</evidence>
<evidence type="ECO:0000256" key="1">
    <source>
        <dbReference type="ARBA" id="ARBA00022603"/>
    </source>
</evidence>
<dbReference type="OrthoDB" id="9766840at2"/>
<dbReference type="GO" id="GO:0008171">
    <property type="term" value="F:O-methyltransferase activity"/>
    <property type="evidence" value="ECO:0007669"/>
    <property type="project" value="InterPro"/>
</dbReference>
<feature type="domain" description="O-methyltransferase C-terminal" evidence="4">
    <location>
        <begin position="173"/>
        <end position="354"/>
    </location>
</feature>
<dbReference type="RefSeq" id="WP_109768479.1">
    <property type="nucleotide sequence ID" value="NZ_QFWV02000009.1"/>
</dbReference>
<name>A0A3A8A689_9HYPH</name>
<keyword evidence="1 6" id="KW-0489">Methyltransferase</keyword>
<dbReference type="InterPro" id="IPR012967">
    <property type="entry name" value="COMT_dimerisation"/>
</dbReference>
<dbReference type="AlphaFoldDB" id="A0A3A8A689"/>
<evidence type="ECO:0000259" key="5">
    <source>
        <dbReference type="Pfam" id="PF08100"/>
    </source>
</evidence>
<dbReference type="Proteomes" id="UP000246132">
    <property type="component" value="Unassembled WGS sequence"/>
</dbReference>
<keyword evidence="2 6" id="KW-0808">Transferase</keyword>
<dbReference type="GO" id="GO:0032259">
    <property type="term" value="P:methylation"/>
    <property type="evidence" value="ECO:0007669"/>
    <property type="project" value="UniProtKB-KW"/>
</dbReference>
<gene>
    <name evidence="6" type="ORF">DEM25_016360</name>
</gene>
<protein>
    <submittedName>
        <fullName evidence="6">Methyltransferase</fullName>
    </submittedName>
</protein>
<organism evidence="6 7">
    <name type="scientific">Oceaniradius stylonematis</name>
    <dbReference type="NCBI Taxonomy" id="2184161"/>
    <lineage>
        <taxon>Bacteria</taxon>
        <taxon>Pseudomonadati</taxon>
        <taxon>Pseudomonadota</taxon>
        <taxon>Alphaproteobacteria</taxon>
        <taxon>Hyphomicrobiales</taxon>
        <taxon>Ahrensiaceae</taxon>
        <taxon>Oceaniradius</taxon>
    </lineage>
</organism>
<dbReference type="Gene3D" id="1.10.287.1350">
    <property type="match status" value="1"/>
</dbReference>
<sequence length="374" mass="41038">MSRKATPSRASLSDRIRTWRNRMIADPAFRRRARNWPILRRITNKRANELFALTAGFVNSQVLLACVELDLFAALEDDPKDTAALARHVRLPGDAADRLLRAAEGIGLVARTSDGRWTLDDHGAVLTQSPGITAMIRHHGAVYRDLADPVALLRDPPAETETSRFWSYVGGTVGAEDGAAYSELMRISQDMVIEEVLDAYPMDRHRHLLDVGGGSGAFVTVAGNRWPSLELSLFDLPAVAETARQRLANGPLSGRLTVHGGSFLDDALPRDADCYALIRVLYDHDDAAALRILSAIHEAMEDGDTLIIGEPMAGDASGARQVAAYFTFYLMAMRSGRCRAPDDIFALLQAAGFRHMRQHRTRMPVVAGLVSARK</sequence>
<dbReference type="SUPFAM" id="SSF46785">
    <property type="entry name" value="Winged helix' DNA-binding domain"/>
    <property type="match status" value="1"/>
</dbReference>
<reference evidence="6 7" key="1">
    <citation type="journal article" date="2018" name="Int. J. Syst. Bacteriol.">
        <title>Oceaniradius stylonemae gen. nov., sp. nov., isolated from a red alga, Stylonema cornu-cervi.</title>
        <authorList>
            <person name="Jeong S."/>
        </authorList>
    </citation>
    <scope>NUCLEOTIDE SEQUENCE [LARGE SCALE GENOMIC DNA]</scope>
    <source>
        <strain evidence="6 7">StC1</strain>
    </source>
</reference>
<dbReference type="SUPFAM" id="SSF53335">
    <property type="entry name" value="S-adenosyl-L-methionine-dependent methyltransferases"/>
    <property type="match status" value="1"/>
</dbReference>
<dbReference type="InterPro" id="IPR029063">
    <property type="entry name" value="SAM-dependent_MTases_sf"/>
</dbReference>
<comment type="caution">
    <text evidence="6">The sequence shown here is derived from an EMBL/GenBank/DDBJ whole genome shotgun (WGS) entry which is preliminary data.</text>
</comment>
<dbReference type="PANTHER" id="PTHR43712">
    <property type="entry name" value="PUTATIVE (AFU_ORTHOLOGUE AFUA_4G14580)-RELATED"/>
    <property type="match status" value="1"/>
</dbReference>
<dbReference type="InterPro" id="IPR016461">
    <property type="entry name" value="COMT-like"/>
</dbReference>
<dbReference type="Gene3D" id="3.40.50.150">
    <property type="entry name" value="Vaccinia Virus protein VP39"/>
    <property type="match status" value="1"/>
</dbReference>
<dbReference type="PANTHER" id="PTHR43712:SF2">
    <property type="entry name" value="O-METHYLTRANSFERASE CICE"/>
    <property type="match status" value="1"/>
</dbReference>
<evidence type="ECO:0000256" key="2">
    <source>
        <dbReference type="ARBA" id="ARBA00022679"/>
    </source>
</evidence>
<dbReference type="Gene3D" id="1.10.10.10">
    <property type="entry name" value="Winged helix-like DNA-binding domain superfamily/Winged helix DNA-binding domain"/>
    <property type="match status" value="1"/>
</dbReference>
<evidence type="ECO:0000259" key="4">
    <source>
        <dbReference type="Pfam" id="PF00891"/>
    </source>
</evidence>